<evidence type="ECO:0000259" key="13">
    <source>
        <dbReference type="PROSITE" id="PS50928"/>
    </source>
</evidence>
<evidence type="ECO:0000256" key="11">
    <source>
        <dbReference type="ARBA" id="ARBA00073986"/>
    </source>
</evidence>
<dbReference type="CDD" id="cd06261">
    <property type="entry name" value="TM_PBP2"/>
    <property type="match status" value="1"/>
</dbReference>
<dbReference type="InterPro" id="IPR043429">
    <property type="entry name" value="ArtM/GltK/GlnP/TcyL/YhdX-like"/>
</dbReference>
<dbReference type="Pfam" id="PF00528">
    <property type="entry name" value="BPD_transp_1"/>
    <property type="match status" value="1"/>
</dbReference>
<dbReference type="NCBIfam" id="TIGR01726">
    <property type="entry name" value="HEQRo_perm_3TM"/>
    <property type="match status" value="1"/>
</dbReference>
<accession>A0A4U9HIS1</accession>
<feature type="transmembrane region" description="Helical" evidence="12">
    <location>
        <begin position="59"/>
        <end position="85"/>
    </location>
</feature>
<evidence type="ECO:0000256" key="12">
    <source>
        <dbReference type="RuleBase" id="RU363032"/>
    </source>
</evidence>
<dbReference type="GO" id="GO:0043190">
    <property type="term" value="C:ATP-binding cassette (ABC) transporter complex"/>
    <property type="evidence" value="ECO:0007669"/>
    <property type="project" value="InterPro"/>
</dbReference>
<dbReference type="PANTHER" id="PTHR30614">
    <property type="entry name" value="MEMBRANE COMPONENT OF AMINO ACID ABC TRANSPORTER"/>
    <property type="match status" value="1"/>
</dbReference>
<evidence type="ECO:0000256" key="1">
    <source>
        <dbReference type="ARBA" id="ARBA00004429"/>
    </source>
</evidence>
<dbReference type="InterPro" id="IPR000515">
    <property type="entry name" value="MetI-like"/>
</dbReference>
<keyword evidence="7" id="KW-0029">Amino-acid transport</keyword>
<reference evidence="14 15" key="1">
    <citation type="submission" date="2019-05" db="EMBL/GenBank/DDBJ databases">
        <authorList>
            <consortium name="Pathogen Informatics"/>
        </authorList>
    </citation>
    <scope>NUCLEOTIDE SEQUENCE [LARGE SCALE GENOMIC DNA]</scope>
    <source>
        <strain evidence="14 15">NCTC12971</strain>
    </source>
</reference>
<evidence type="ECO:0000256" key="2">
    <source>
        <dbReference type="ARBA" id="ARBA00010072"/>
    </source>
</evidence>
<evidence type="ECO:0000256" key="10">
    <source>
        <dbReference type="ARBA" id="ARBA00066194"/>
    </source>
</evidence>
<comment type="subunit">
    <text evidence="10">The complex is composed of two ATP-binding proteins (TcyN), two transmembrane proteins (TcyL) and a solute-binding protein (TcyJ).</text>
</comment>
<comment type="similarity">
    <text evidence="2">Belongs to the binding-protein-dependent transport system permease family. HisMQ subfamily.</text>
</comment>
<evidence type="ECO:0000313" key="14">
    <source>
        <dbReference type="EMBL" id="VTP63937.1"/>
    </source>
</evidence>
<dbReference type="PROSITE" id="PS50928">
    <property type="entry name" value="ABC_TM1"/>
    <property type="match status" value="1"/>
</dbReference>
<dbReference type="PANTHER" id="PTHR30614:SF0">
    <property type="entry name" value="L-CYSTINE TRANSPORT SYSTEM PERMEASE PROTEIN TCYL"/>
    <property type="match status" value="1"/>
</dbReference>
<dbReference type="GO" id="GO:0015184">
    <property type="term" value="F:L-cystine transmembrane transporter activity"/>
    <property type="evidence" value="ECO:0007669"/>
    <property type="project" value="TreeGrafter"/>
</dbReference>
<dbReference type="AlphaFoldDB" id="A0A4U9HIS1"/>
<keyword evidence="4" id="KW-1003">Cell membrane</keyword>
<protein>
    <recommendedName>
        <fullName evidence="11">L-cystine transport system permease protein TcyL</fullName>
    </recommendedName>
</protein>
<evidence type="ECO:0000256" key="4">
    <source>
        <dbReference type="ARBA" id="ARBA00022475"/>
    </source>
</evidence>
<comment type="subcellular location">
    <subcellularLocation>
        <location evidence="1">Cell inner membrane</location>
        <topology evidence="1">Multi-pass membrane protein</topology>
    </subcellularLocation>
    <subcellularLocation>
        <location evidence="12">Cell membrane</location>
        <topology evidence="12">Multi-pass membrane protein</topology>
    </subcellularLocation>
</comment>
<feature type="domain" description="ABC transmembrane type-1" evidence="13">
    <location>
        <begin position="59"/>
        <end position="247"/>
    </location>
</feature>
<proteinExistence type="inferred from homology"/>
<dbReference type="Gene3D" id="3.40.190.10">
    <property type="entry name" value="Periplasmic binding protein-like II"/>
    <property type="match status" value="1"/>
</dbReference>
<keyword evidence="9 12" id="KW-0472">Membrane</keyword>
<keyword evidence="5" id="KW-0997">Cell inner membrane</keyword>
<dbReference type="InterPro" id="IPR001638">
    <property type="entry name" value="Solute-binding_3/MltF_N"/>
</dbReference>
<evidence type="ECO:0000256" key="6">
    <source>
        <dbReference type="ARBA" id="ARBA00022692"/>
    </source>
</evidence>
<evidence type="ECO:0000256" key="8">
    <source>
        <dbReference type="ARBA" id="ARBA00022989"/>
    </source>
</evidence>
<name>A0A4U9HIS1_SERRU</name>
<keyword evidence="6 12" id="KW-0812">Transmembrane</keyword>
<dbReference type="InterPro" id="IPR010065">
    <property type="entry name" value="AA_ABC_transptr_permease_3TM"/>
</dbReference>
<dbReference type="Pfam" id="PF00497">
    <property type="entry name" value="SBP_bac_3"/>
    <property type="match status" value="1"/>
</dbReference>
<dbReference type="FunFam" id="1.10.3720.10:FF:000009">
    <property type="entry name" value="Amino acid ABC transporter permease"/>
    <property type="match status" value="1"/>
</dbReference>
<dbReference type="InterPro" id="IPR035906">
    <property type="entry name" value="MetI-like_sf"/>
</dbReference>
<evidence type="ECO:0000256" key="9">
    <source>
        <dbReference type="ARBA" id="ARBA00023136"/>
    </source>
</evidence>
<dbReference type="Proteomes" id="UP000307968">
    <property type="component" value="Chromosome"/>
</dbReference>
<dbReference type="SUPFAM" id="SSF161098">
    <property type="entry name" value="MetI-like"/>
    <property type="match status" value="1"/>
</dbReference>
<gene>
    <name evidence="14" type="primary">yecS_3</name>
    <name evidence="14" type="ORF">NCTC12971_03428</name>
</gene>
<dbReference type="EMBL" id="LR590463">
    <property type="protein sequence ID" value="VTP63937.1"/>
    <property type="molecule type" value="Genomic_DNA"/>
</dbReference>
<evidence type="ECO:0000256" key="5">
    <source>
        <dbReference type="ARBA" id="ARBA00022519"/>
    </source>
</evidence>
<feature type="transmembrane region" description="Helical" evidence="12">
    <location>
        <begin position="226"/>
        <end position="246"/>
    </location>
</feature>
<sequence length="260" mass="28932">MRKNNPELLNAINQAIAEMQKDGTLAKISDKWFWCGRNEIMQESIQLALDSAPFLLKGAILTLQLSLGGMALGLILGFLLALMRLSHFWPLSWLSRIYVSLFRGTPLIAQLFMIYYGLPQFGIEFDPFPAALIGLSLNTAAYTSETLRAAISSIDKGQWEAAASIGMSPWQTLRRVILPQAARTALPPLGNSFIGLVKDTSLAATIQVPELFRQAQLITSRTLEVFTMYLAASLIYWLMATLLSALQNRLESHVNRQDKE</sequence>
<organism evidence="14 15">
    <name type="scientific">Serratia rubidaea</name>
    <name type="common">Serratia marinorubra</name>
    <dbReference type="NCBI Taxonomy" id="61652"/>
    <lineage>
        <taxon>Bacteria</taxon>
        <taxon>Pseudomonadati</taxon>
        <taxon>Pseudomonadota</taxon>
        <taxon>Gammaproteobacteria</taxon>
        <taxon>Enterobacterales</taxon>
        <taxon>Yersiniaceae</taxon>
        <taxon>Serratia</taxon>
    </lineage>
</organism>
<evidence type="ECO:0000256" key="7">
    <source>
        <dbReference type="ARBA" id="ARBA00022970"/>
    </source>
</evidence>
<evidence type="ECO:0000256" key="3">
    <source>
        <dbReference type="ARBA" id="ARBA00022448"/>
    </source>
</evidence>
<keyword evidence="3 12" id="KW-0813">Transport</keyword>
<evidence type="ECO:0000313" key="15">
    <source>
        <dbReference type="Proteomes" id="UP000307968"/>
    </source>
</evidence>
<keyword evidence="8 12" id="KW-1133">Transmembrane helix</keyword>
<feature type="transmembrane region" description="Helical" evidence="12">
    <location>
        <begin position="97"/>
        <end position="118"/>
    </location>
</feature>
<dbReference type="NCBIfam" id="NF011680">
    <property type="entry name" value="PRK15100.1"/>
    <property type="match status" value="1"/>
</dbReference>
<dbReference type="Gene3D" id="1.10.3720.10">
    <property type="entry name" value="MetI-like"/>
    <property type="match status" value="1"/>
</dbReference>
<dbReference type="SUPFAM" id="SSF53850">
    <property type="entry name" value="Periplasmic binding protein-like II"/>
    <property type="match status" value="1"/>
</dbReference>